<keyword evidence="3" id="KW-0408">Iron</keyword>
<gene>
    <name evidence="7" type="ORF">A2W32_00940</name>
</gene>
<dbReference type="Proteomes" id="UP000177371">
    <property type="component" value="Unassembled WGS sequence"/>
</dbReference>
<dbReference type="SFLD" id="SFLDS00029">
    <property type="entry name" value="Radical_SAM"/>
    <property type="match status" value="1"/>
</dbReference>
<dbReference type="AlphaFoldDB" id="A0A1F4UYX6"/>
<dbReference type="PANTHER" id="PTHR43273:SF3">
    <property type="entry name" value="ANAEROBIC SULFATASE-MATURATING ENZYME HOMOLOG ASLB-RELATED"/>
    <property type="match status" value="1"/>
</dbReference>
<evidence type="ECO:0000259" key="6">
    <source>
        <dbReference type="Pfam" id="PF04055"/>
    </source>
</evidence>
<dbReference type="Pfam" id="PF04055">
    <property type="entry name" value="Radical_SAM"/>
    <property type="match status" value="1"/>
</dbReference>
<dbReference type="CDD" id="cd01335">
    <property type="entry name" value="Radical_SAM"/>
    <property type="match status" value="1"/>
</dbReference>
<dbReference type="SFLD" id="SFLDG01384">
    <property type="entry name" value="thioether_bond_formation_requi"/>
    <property type="match status" value="1"/>
</dbReference>
<accession>A0A1F4UYX6</accession>
<evidence type="ECO:0000256" key="4">
    <source>
        <dbReference type="ARBA" id="ARBA00023014"/>
    </source>
</evidence>
<dbReference type="InterPro" id="IPR013785">
    <property type="entry name" value="Aldolase_TIM"/>
</dbReference>
<evidence type="ECO:0000313" key="7">
    <source>
        <dbReference type="EMBL" id="OGC50147.1"/>
    </source>
</evidence>
<comment type="similarity">
    <text evidence="5">Belongs to the radical SAM superfamily. Anaerobic sulfatase-maturating enzyme family.</text>
</comment>
<evidence type="ECO:0000256" key="3">
    <source>
        <dbReference type="ARBA" id="ARBA00023004"/>
    </source>
</evidence>
<name>A0A1F4UYX6_UNCKA</name>
<dbReference type="GO" id="GO:0051536">
    <property type="term" value="F:iron-sulfur cluster binding"/>
    <property type="evidence" value="ECO:0007669"/>
    <property type="project" value="UniProtKB-KW"/>
</dbReference>
<comment type="caution">
    <text evidence="7">The sequence shown here is derived from an EMBL/GenBank/DDBJ whole genome shotgun (WGS) entry which is preliminary data.</text>
</comment>
<evidence type="ECO:0000256" key="2">
    <source>
        <dbReference type="ARBA" id="ARBA00022723"/>
    </source>
</evidence>
<organism evidence="7 8">
    <name type="scientific">candidate division WWE3 bacterium RBG_16_37_10</name>
    <dbReference type="NCBI Taxonomy" id="1802610"/>
    <lineage>
        <taxon>Bacteria</taxon>
        <taxon>Katanobacteria</taxon>
    </lineage>
</organism>
<keyword evidence="2" id="KW-0479">Metal-binding</keyword>
<proteinExistence type="inferred from homology"/>
<dbReference type="Gene3D" id="3.20.20.70">
    <property type="entry name" value="Aldolase class I"/>
    <property type="match status" value="1"/>
</dbReference>
<dbReference type="PANTHER" id="PTHR43273">
    <property type="entry name" value="ANAEROBIC SULFATASE-MATURATING ENZYME HOMOLOG ASLB-RELATED"/>
    <property type="match status" value="1"/>
</dbReference>
<feature type="domain" description="Radical SAM core" evidence="6">
    <location>
        <begin position="101"/>
        <end position="265"/>
    </location>
</feature>
<evidence type="ECO:0000256" key="1">
    <source>
        <dbReference type="ARBA" id="ARBA00022691"/>
    </source>
</evidence>
<dbReference type="EMBL" id="MEUT01000039">
    <property type="protein sequence ID" value="OGC50147.1"/>
    <property type="molecule type" value="Genomic_DNA"/>
</dbReference>
<dbReference type="InterPro" id="IPR007197">
    <property type="entry name" value="rSAM"/>
</dbReference>
<dbReference type="SFLD" id="SFLDG01386">
    <property type="entry name" value="main_SPASM_domain-containing"/>
    <property type="match status" value="1"/>
</dbReference>
<dbReference type="SUPFAM" id="SSF102114">
    <property type="entry name" value="Radical SAM enzymes"/>
    <property type="match status" value="1"/>
</dbReference>
<evidence type="ECO:0000313" key="8">
    <source>
        <dbReference type="Proteomes" id="UP000177371"/>
    </source>
</evidence>
<dbReference type="InterPro" id="IPR058240">
    <property type="entry name" value="rSAM_sf"/>
</dbReference>
<evidence type="ECO:0000256" key="5">
    <source>
        <dbReference type="ARBA" id="ARBA00023601"/>
    </source>
</evidence>
<keyword evidence="4" id="KW-0411">Iron-sulfur</keyword>
<reference evidence="7 8" key="1">
    <citation type="journal article" date="2016" name="Nat. Commun.">
        <title>Thousands of microbial genomes shed light on interconnected biogeochemical processes in an aquifer system.</title>
        <authorList>
            <person name="Anantharaman K."/>
            <person name="Brown C.T."/>
            <person name="Hug L.A."/>
            <person name="Sharon I."/>
            <person name="Castelle C.J."/>
            <person name="Probst A.J."/>
            <person name="Thomas B.C."/>
            <person name="Singh A."/>
            <person name="Wilkins M.J."/>
            <person name="Karaoz U."/>
            <person name="Brodie E.L."/>
            <person name="Williams K.H."/>
            <person name="Hubbard S.S."/>
            <person name="Banfield J.F."/>
        </authorList>
    </citation>
    <scope>NUCLEOTIDE SEQUENCE [LARGE SCALE GENOMIC DNA]</scope>
</reference>
<dbReference type="GO" id="GO:0046872">
    <property type="term" value="F:metal ion binding"/>
    <property type="evidence" value="ECO:0007669"/>
    <property type="project" value="UniProtKB-KW"/>
</dbReference>
<keyword evidence="1" id="KW-0949">S-adenosyl-L-methionine</keyword>
<sequence>MNDIHFKQNYFVSKVLPNGDIAVYSPRGSAELFLLSGFALRVFNAIKENSLGSLTEDENLKAVLGLFAREGLIGLEECPPTTGTSGQVQRHWQKLSFWVHTTERCNLRCKYCYTTKGTATLTEEVSRTFVAALKQDCLLKGVMEIDLKFAGGEPLLAMPSVVFLMKHARAELEPLGVRITLSIITNGTLLNEENVDSLKRSKFTVMVSLDGILGYNASRVYPNGNPSFDHVMKGLSLLDRAGVRPIILSVISNTNLAGFKELVDFVVARNYTLGISFSRECIGMPKTLAMSFEEVESVLLPQLEWLANATLDKYPSISFNGIKFSGKRSRICSACTRYFGLTPKGGISSCQMTIDTPLVDTISPEEGICSLATLYIARNIPEKCLQCHWRFACSNGCDVLAKETGTVNEHPFCSIYELLMPFLMTIEARKLQELRKR</sequence>
<protein>
    <recommendedName>
        <fullName evidence="6">Radical SAM core domain-containing protein</fullName>
    </recommendedName>
</protein>
<dbReference type="GO" id="GO:0016491">
    <property type="term" value="F:oxidoreductase activity"/>
    <property type="evidence" value="ECO:0007669"/>
    <property type="project" value="InterPro"/>
</dbReference>
<dbReference type="SFLD" id="SFLDG01067">
    <property type="entry name" value="SPASM/twitch_domain_containing"/>
    <property type="match status" value="1"/>
</dbReference>
<dbReference type="InterPro" id="IPR023867">
    <property type="entry name" value="Sulphatase_maturase_rSAM"/>
</dbReference>